<dbReference type="NCBIfam" id="TIGR00010">
    <property type="entry name" value="YchF/TatD family DNA exonuclease"/>
    <property type="match status" value="1"/>
</dbReference>
<feature type="binding site" evidence="4">
    <location>
        <position position="8"/>
    </location>
    <ligand>
        <name>a divalent metal cation</name>
        <dbReference type="ChEBI" id="CHEBI:60240"/>
        <label>1</label>
    </ligand>
</feature>
<dbReference type="PROSITE" id="PS01090">
    <property type="entry name" value="TATD_2"/>
    <property type="match status" value="1"/>
</dbReference>
<dbReference type="CDD" id="cd01310">
    <property type="entry name" value="TatD_DNAse"/>
    <property type="match status" value="1"/>
</dbReference>
<dbReference type="InterPro" id="IPR015991">
    <property type="entry name" value="TatD/YcfH-like"/>
</dbReference>
<protein>
    <submittedName>
        <fullName evidence="5">TatD family hydrolase</fullName>
    </submittedName>
</protein>
<reference evidence="5 6" key="1">
    <citation type="submission" date="2020-07" db="EMBL/GenBank/DDBJ databases">
        <title>Thermogemmata thermophila gen. nov., sp. nov., a novel moderate thermophilic planctomycete from a Kamchatka hot spring.</title>
        <authorList>
            <person name="Elcheninov A.G."/>
            <person name="Podosokorskaya O.A."/>
            <person name="Kovaleva O.L."/>
            <person name="Novikov A."/>
            <person name="Bonch-Osmolovskaya E.A."/>
            <person name="Toshchakov S.V."/>
            <person name="Kublanov I.V."/>
        </authorList>
    </citation>
    <scope>NUCLEOTIDE SEQUENCE [LARGE SCALE GENOMIC DNA]</scope>
    <source>
        <strain evidence="5 6">2918</strain>
    </source>
</reference>
<keyword evidence="6" id="KW-1185">Reference proteome</keyword>
<dbReference type="PROSITE" id="PS01091">
    <property type="entry name" value="TATD_3"/>
    <property type="match status" value="1"/>
</dbReference>
<keyword evidence="3 5" id="KW-0378">Hydrolase</keyword>
<feature type="binding site" evidence="4">
    <location>
        <position position="206"/>
    </location>
    <ligand>
        <name>a divalent metal cation</name>
        <dbReference type="ChEBI" id="CHEBI:60240"/>
        <label>1</label>
    </ligand>
</feature>
<proteinExistence type="inferred from homology"/>
<comment type="similarity">
    <text evidence="1">Belongs to the metallo-dependent hydrolases superfamily. TatD-type hydrolase family.</text>
</comment>
<dbReference type="Pfam" id="PF01026">
    <property type="entry name" value="TatD_DNase"/>
    <property type="match status" value="1"/>
</dbReference>
<dbReference type="Proteomes" id="UP000542342">
    <property type="component" value="Unassembled WGS sequence"/>
</dbReference>
<organism evidence="5 6">
    <name type="scientific">Thermogemmata fonticola</name>
    <dbReference type="NCBI Taxonomy" id="2755323"/>
    <lineage>
        <taxon>Bacteria</taxon>
        <taxon>Pseudomonadati</taxon>
        <taxon>Planctomycetota</taxon>
        <taxon>Planctomycetia</taxon>
        <taxon>Gemmatales</taxon>
        <taxon>Gemmataceae</taxon>
        <taxon>Thermogemmata</taxon>
    </lineage>
</organism>
<dbReference type="PANTHER" id="PTHR46124:SF2">
    <property type="entry name" value="D-AMINOACYL-TRNA DEACYLASE"/>
    <property type="match status" value="1"/>
</dbReference>
<dbReference type="GO" id="GO:0004536">
    <property type="term" value="F:DNA nuclease activity"/>
    <property type="evidence" value="ECO:0007669"/>
    <property type="project" value="InterPro"/>
</dbReference>
<feature type="binding site" evidence="4">
    <location>
        <position position="129"/>
    </location>
    <ligand>
        <name>a divalent metal cation</name>
        <dbReference type="ChEBI" id="CHEBI:60240"/>
        <label>2</label>
    </ligand>
</feature>
<evidence type="ECO:0000313" key="5">
    <source>
        <dbReference type="EMBL" id="MBA2227789.1"/>
    </source>
</evidence>
<dbReference type="Gene3D" id="3.20.20.140">
    <property type="entry name" value="Metal-dependent hydrolases"/>
    <property type="match status" value="1"/>
</dbReference>
<dbReference type="FunFam" id="3.20.20.140:FF:000005">
    <property type="entry name" value="TatD family hydrolase"/>
    <property type="match status" value="1"/>
</dbReference>
<accession>A0A7V8VGU3</accession>
<feature type="binding site" evidence="4">
    <location>
        <position position="6"/>
    </location>
    <ligand>
        <name>a divalent metal cation</name>
        <dbReference type="ChEBI" id="CHEBI:60240"/>
        <label>1</label>
    </ligand>
</feature>
<dbReference type="GO" id="GO:0016788">
    <property type="term" value="F:hydrolase activity, acting on ester bonds"/>
    <property type="evidence" value="ECO:0007669"/>
    <property type="project" value="InterPro"/>
</dbReference>
<gene>
    <name evidence="5" type="ORF">H0921_16640</name>
</gene>
<dbReference type="InterPro" id="IPR018228">
    <property type="entry name" value="DNase_TatD-rel_CS"/>
</dbReference>
<evidence type="ECO:0000256" key="3">
    <source>
        <dbReference type="ARBA" id="ARBA00022801"/>
    </source>
</evidence>
<keyword evidence="2 4" id="KW-0479">Metal-binding</keyword>
<dbReference type="AlphaFoldDB" id="A0A7V8VGU3"/>
<dbReference type="GO" id="GO:0046872">
    <property type="term" value="F:metal ion binding"/>
    <property type="evidence" value="ECO:0007669"/>
    <property type="project" value="UniProtKB-KW"/>
</dbReference>
<name>A0A7V8VGU3_9BACT</name>
<dbReference type="InterPro" id="IPR001130">
    <property type="entry name" value="TatD-like"/>
</dbReference>
<dbReference type="GO" id="GO:0005829">
    <property type="term" value="C:cytosol"/>
    <property type="evidence" value="ECO:0007669"/>
    <property type="project" value="TreeGrafter"/>
</dbReference>
<dbReference type="EMBL" id="JACEFB010000019">
    <property type="protein sequence ID" value="MBA2227789.1"/>
    <property type="molecule type" value="Genomic_DNA"/>
</dbReference>
<evidence type="ECO:0000256" key="1">
    <source>
        <dbReference type="ARBA" id="ARBA00009275"/>
    </source>
</evidence>
<feature type="binding site" evidence="4">
    <location>
        <position position="93"/>
    </location>
    <ligand>
        <name>a divalent metal cation</name>
        <dbReference type="ChEBI" id="CHEBI:60240"/>
        <label>1</label>
    </ligand>
</feature>
<evidence type="ECO:0000256" key="4">
    <source>
        <dbReference type="PIRSR" id="PIRSR005902-1"/>
    </source>
</evidence>
<dbReference type="RefSeq" id="WP_194539654.1">
    <property type="nucleotide sequence ID" value="NZ_JACEFB010000019.1"/>
</dbReference>
<evidence type="ECO:0000313" key="6">
    <source>
        <dbReference type="Proteomes" id="UP000542342"/>
    </source>
</evidence>
<dbReference type="PIRSF" id="PIRSF005902">
    <property type="entry name" value="DNase_TatD"/>
    <property type="match status" value="1"/>
</dbReference>
<feature type="binding site" evidence="4">
    <location>
        <position position="156"/>
    </location>
    <ligand>
        <name>a divalent metal cation</name>
        <dbReference type="ChEBI" id="CHEBI:60240"/>
        <label>2</label>
    </ligand>
</feature>
<dbReference type="InterPro" id="IPR032466">
    <property type="entry name" value="Metal_Hydrolase"/>
</dbReference>
<evidence type="ECO:0000256" key="2">
    <source>
        <dbReference type="ARBA" id="ARBA00022723"/>
    </source>
</evidence>
<dbReference type="SUPFAM" id="SSF51556">
    <property type="entry name" value="Metallo-dependent hydrolases"/>
    <property type="match status" value="1"/>
</dbReference>
<dbReference type="PANTHER" id="PTHR46124">
    <property type="entry name" value="D-AMINOACYL-TRNA DEACYLASE"/>
    <property type="match status" value="1"/>
</dbReference>
<sequence length="257" mass="29223">MFFDTHTHLFDERFQPDLPTVLERASTAGVSRILCLGIDRESNHTAVQLAQKYPQVWAAVGLHPNYLQAVQPGDWDDVVRLAEREPRVVAIGETGLDRYWKDTPLPVQETYFQYHLDLARRLGKPVVIHCREAQEQVVRLLRQEYDRHGPIRGIMHAFSGDRITAQNCWEMGLHISFAGMVTYPKADSLRQVVPEVPLERLLLETDSPYLPPQPVRGRRNEPAFLVHTAQQIASLRGLTCEQLAEVTTANARALFGI</sequence>
<comment type="caution">
    <text evidence="5">The sequence shown here is derived from an EMBL/GenBank/DDBJ whole genome shotgun (WGS) entry which is preliminary data.</text>
</comment>